<dbReference type="OrthoDB" id="3477330at2759"/>
<organism evidence="7 8">
    <name type="scientific">Aspergillus candidus</name>
    <dbReference type="NCBI Taxonomy" id="41067"/>
    <lineage>
        <taxon>Eukaryota</taxon>
        <taxon>Fungi</taxon>
        <taxon>Dikarya</taxon>
        <taxon>Ascomycota</taxon>
        <taxon>Pezizomycotina</taxon>
        <taxon>Eurotiomycetes</taxon>
        <taxon>Eurotiomycetidae</taxon>
        <taxon>Eurotiales</taxon>
        <taxon>Aspergillaceae</taxon>
        <taxon>Aspergillus</taxon>
        <taxon>Aspergillus subgen. Circumdati</taxon>
    </lineage>
</organism>
<gene>
    <name evidence="7" type="ORF">BDW47DRAFT_79947</name>
</gene>
<dbReference type="Gene3D" id="4.10.240.10">
    <property type="entry name" value="Zn(2)-C6 fungal-type DNA-binding domain"/>
    <property type="match status" value="1"/>
</dbReference>
<dbReference type="Pfam" id="PF00172">
    <property type="entry name" value="Zn_clus"/>
    <property type="match status" value="1"/>
</dbReference>
<evidence type="ECO:0000256" key="5">
    <source>
        <dbReference type="ARBA" id="ARBA00023242"/>
    </source>
</evidence>
<dbReference type="CDD" id="cd00067">
    <property type="entry name" value="GAL4"/>
    <property type="match status" value="1"/>
</dbReference>
<reference evidence="7 8" key="1">
    <citation type="submission" date="2017-12" db="EMBL/GenBank/DDBJ databases">
        <authorList>
            <consortium name="DOE Joint Genome Institute"/>
            <person name="Haridas S."/>
            <person name="Kjaerbolling I."/>
            <person name="Vesth T.C."/>
            <person name="Frisvad J.C."/>
            <person name="Nybo J.L."/>
            <person name="Theobald S."/>
            <person name="Kuo A."/>
            <person name="Bowyer P."/>
            <person name="Matsuda Y."/>
            <person name="Mondo S."/>
            <person name="Lyhne E.K."/>
            <person name="Kogle M.E."/>
            <person name="Clum A."/>
            <person name="Lipzen A."/>
            <person name="Salamov A."/>
            <person name="Ngan C.Y."/>
            <person name="Daum C."/>
            <person name="Chiniquy J."/>
            <person name="Barry K."/>
            <person name="LaButti K."/>
            <person name="Simmons B.A."/>
            <person name="Magnuson J.K."/>
            <person name="Mortensen U.H."/>
            <person name="Larsen T.O."/>
            <person name="Grigoriev I.V."/>
            <person name="Baker S.E."/>
            <person name="Andersen M.R."/>
            <person name="Nordberg H.P."/>
            <person name="Cantor M.N."/>
            <person name="Hua S.X."/>
        </authorList>
    </citation>
    <scope>NUCLEOTIDE SEQUENCE [LARGE SCALE GENOMIC DNA]</scope>
    <source>
        <strain evidence="7 8">CBS 102.13</strain>
    </source>
</reference>
<sequence length="568" mass="63215">METTVLRIRKRRREFTGCWRCRERKVKCDEGSPCSACKRLGFECDGSSTRLVWINGNKPYRSTGRRYMHGELTWANYAALDSDVVDLLIAQLDDDRASETPWPLGIEHNPFSVFPAAASRSLVSNMNQALVCNSIKTPQPSDEEKLLFHHYVDYVASIMMPFEHPCNPWKRHYPAVSLQYSGSGEKALYHAILAHAAFNFAHLGSDRQKMMRLATLNYNTAIKYVNDSLRVSGRESGSTLAAIMTLMMAEVYSGNSSKWKHHLQGAWAFLLESNGKEPWKESEFACFSTQSLLIVKIIGATCLIDSQSTTLLLPPSDETAATAVATRREAGPVVSPSMSSDLACGSLISSTPQFGFTIGAQRLLLECISTITTVSQQMRSDASARTCLTADRTVSQVLACLDLLQAEALDNTLGDIEIERVLEGSPQTSKPNIQELARYQLNAFIFATYIYLYRALLDVPPKRVAVYVSLTFDNIAAFSAQSRGNFSLWPAFIAAVEAYTAEDMESSRLWLKQSTHFGLGNRLAVKSIIEEVWQRRDALRAEKGMDPGLAAVDWRDVIRDLGTDILLV</sequence>
<dbReference type="GeneID" id="36527043"/>
<dbReference type="RefSeq" id="XP_024668267.1">
    <property type="nucleotide sequence ID" value="XM_024819883.1"/>
</dbReference>
<keyword evidence="4" id="KW-0804">Transcription</keyword>
<keyword evidence="3" id="KW-0238">DNA-binding</keyword>
<evidence type="ECO:0000256" key="1">
    <source>
        <dbReference type="ARBA" id="ARBA00004123"/>
    </source>
</evidence>
<evidence type="ECO:0000313" key="7">
    <source>
        <dbReference type="EMBL" id="PLB34255.1"/>
    </source>
</evidence>
<evidence type="ECO:0000259" key="6">
    <source>
        <dbReference type="PROSITE" id="PS50048"/>
    </source>
</evidence>
<dbReference type="GO" id="GO:0008270">
    <property type="term" value="F:zinc ion binding"/>
    <property type="evidence" value="ECO:0007669"/>
    <property type="project" value="InterPro"/>
</dbReference>
<keyword evidence="5" id="KW-0539">Nucleus</keyword>
<evidence type="ECO:0000313" key="8">
    <source>
        <dbReference type="Proteomes" id="UP000234585"/>
    </source>
</evidence>
<evidence type="ECO:0000256" key="2">
    <source>
        <dbReference type="ARBA" id="ARBA00023015"/>
    </source>
</evidence>
<dbReference type="GO" id="GO:0005634">
    <property type="term" value="C:nucleus"/>
    <property type="evidence" value="ECO:0007669"/>
    <property type="project" value="UniProtKB-SubCell"/>
</dbReference>
<proteinExistence type="predicted"/>
<dbReference type="InterPro" id="IPR036864">
    <property type="entry name" value="Zn2-C6_fun-type_DNA-bd_sf"/>
</dbReference>
<dbReference type="Pfam" id="PF11951">
    <property type="entry name" value="Fungal_trans_2"/>
    <property type="match status" value="1"/>
</dbReference>
<evidence type="ECO:0000256" key="4">
    <source>
        <dbReference type="ARBA" id="ARBA00023163"/>
    </source>
</evidence>
<dbReference type="PANTHER" id="PTHR37534:SF46">
    <property type="entry name" value="ZN(II)2CYS6 TRANSCRIPTION FACTOR (EUROFUNG)"/>
    <property type="match status" value="1"/>
</dbReference>
<comment type="subcellular location">
    <subcellularLocation>
        <location evidence="1">Nucleus</location>
    </subcellularLocation>
</comment>
<dbReference type="PROSITE" id="PS50048">
    <property type="entry name" value="ZN2_CY6_FUNGAL_2"/>
    <property type="match status" value="1"/>
</dbReference>
<dbReference type="PROSITE" id="PS00463">
    <property type="entry name" value="ZN2_CY6_FUNGAL_1"/>
    <property type="match status" value="1"/>
</dbReference>
<name>A0A2I2F0V3_ASPCN</name>
<dbReference type="AlphaFoldDB" id="A0A2I2F0V3"/>
<dbReference type="SUPFAM" id="SSF57701">
    <property type="entry name" value="Zn2/Cys6 DNA-binding domain"/>
    <property type="match status" value="1"/>
</dbReference>
<dbReference type="GO" id="GO:0009893">
    <property type="term" value="P:positive regulation of metabolic process"/>
    <property type="evidence" value="ECO:0007669"/>
    <property type="project" value="UniProtKB-ARBA"/>
</dbReference>
<evidence type="ECO:0000256" key="3">
    <source>
        <dbReference type="ARBA" id="ARBA00023125"/>
    </source>
</evidence>
<keyword evidence="8" id="KW-1185">Reference proteome</keyword>
<dbReference type="Proteomes" id="UP000234585">
    <property type="component" value="Unassembled WGS sequence"/>
</dbReference>
<feature type="domain" description="Zn(2)-C6 fungal-type" evidence="6">
    <location>
        <begin position="17"/>
        <end position="44"/>
    </location>
</feature>
<keyword evidence="2" id="KW-0805">Transcription regulation</keyword>
<dbReference type="InterPro" id="IPR001138">
    <property type="entry name" value="Zn2Cys6_DnaBD"/>
</dbReference>
<dbReference type="EMBL" id="KZ559183">
    <property type="protein sequence ID" value="PLB34255.1"/>
    <property type="molecule type" value="Genomic_DNA"/>
</dbReference>
<protein>
    <submittedName>
        <fullName evidence="7">Fungal-specific transcription factor domain-domain-containing protein</fullName>
    </submittedName>
</protein>
<dbReference type="PANTHER" id="PTHR37534">
    <property type="entry name" value="TRANSCRIPTIONAL ACTIVATOR PROTEIN UGA3"/>
    <property type="match status" value="1"/>
</dbReference>
<dbReference type="STRING" id="41067.A0A2I2F0V3"/>
<dbReference type="GO" id="GO:0000981">
    <property type="term" value="F:DNA-binding transcription factor activity, RNA polymerase II-specific"/>
    <property type="evidence" value="ECO:0007669"/>
    <property type="project" value="InterPro"/>
</dbReference>
<dbReference type="InterPro" id="IPR021858">
    <property type="entry name" value="Fun_TF"/>
</dbReference>
<dbReference type="SMART" id="SM00066">
    <property type="entry name" value="GAL4"/>
    <property type="match status" value="1"/>
</dbReference>
<accession>A0A2I2F0V3</accession>
<dbReference type="GO" id="GO:0003677">
    <property type="term" value="F:DNA binding"/>
    <property type="evidence" value="ECO:0007669"/>
    <property type="project" value="UniProtKB-KW"/>
</dbReference>